<dbReference type="EMBL" id="QSQR01000012">
    <property type="protein sequence ID" value="RGK44450.1"/>
    <property type="molecule type" value="Genomic_DNA"/>
</dbReference>
<protein>
    <recommendedName>
        <fullName evidence="3">DUF308 domain-containing protein</fullName>
    </recommendedName>
</protein>
<dbReference type="InterPro" id="IPR005325">
    <property type="entry name" value="DUF308_memb"/>
</dbReference>
<dbReference type="AlphaFoldDB" id="A0A3E4M3Z4"/>
<dbReference type="GO" id="GO:0005886">
    <property type="term" value="C:plasma membrane"/>
    <property type="evidence" value="ECO:0007669"/>
    <property type="project" value="TreeGrafter"/>
</dbReference>
<dbReference type="PANTHER" id="PTHR34989">
    <property type="entry name" value="PROTEIN HDED"/>
    <property type="match status" value="1"/>
</dbReference>
<comment type="caution">
    <text evidence="1">The sequence shown here is derived from an EMBL/GenBank/DDBJ whole genome shotgun (WGS) entry which is preliminary data.</text>
</comment>
<proteinExistence type="predicted"/>
<accession>A0A3E4M3Z4</accession>
<sequence length="177" mass="19503">MAIVMETIQHKFNWFSLVVGVILFVAGIVTFIHLGTTLEFISIIIGATAVVKGLYELWFKHVLDTTTEEKTLGLFAMGIVDLVLGFLFIFKAATGAQVVAYIFALWFIFDAIVQLAASKQFKNAGKAHYVWMIVLNVIALILGIALLFNPLLASIAIVWIVSIYLVVTGISQFISAF</sequence>
<dbReference type="Pfam" id="PF03729">
    <property type="entry name" value="DUF308"/>
    <property type="match status" value="1"/>
</dbReference>
<evidence type="ECO:0008006" key="3">
    <source>
        <dbReference type="Google" id="ProtNLM"/>
    </source>
</evidence>
<evidence type="ECO:0000313" key="1">
    <source>
        <dbReference type="EMBL" id="RGK44450.1"/>
    </source>
</evidence>
<gene>
    <name evidence="1" type="ORF">DXD09_10345</name>
</gene>
<dbReference type="Proteomes" id="UP000260790">
    <property type="component" value="Unassembled WGS sequence"/>
</dbReference>
<name>A0A3E4M3Z4_9LACO</name>
<dbReference type="InterPro" id="IPR052712">
    <property type="entry name" value="Acid_resist_chaperone_HdeD"/>
</dbReference>
<organism evidence="1 2">
    <name type="scientific">Ligilactobacillus ruminis</name>
    <dbReference type="NCBI Taxonomy" id="1623"/>
    <lineage>
        <taxon>Bacteria</taxon>
        <taxon>Bacillati</taxon>
        <taxon>Bacillota</taxon>
        <taxon>Bacilli</taxon>
        <taxon>Lactobacillales</taxon>
        <taxon>Lactobacillaceae</taxon>
        <taxon>Ligilactobacillus</taxon>
    </lineage>
</organism>
<evidence type="ECO:0000313" key="2">
    <source>
        <dbReference type="Proteomes" id="UP000260790"/>
    </source>
</evidence>
<reference evidence="1 2" key="1">
    <citation type="submission" date="2018-08" db="EMBL/GenBank/DDBJ databases">
        <title>A genome reference for cultivated species of the human gut microbiota.</title>
        <authorList>
            <person name="Zou Y."/>
            <person name="Xue W."/>
            <person name="Luo G."/>
        </authorList>
    </citation>
    <scope>NUCLEOTIDE SEQUENCE [LARGE SCALE GENOMIC DNA]</scope>
    <source>
        <strain evidence="1 2">TF10-9AT</strain>
    </source>
</reference>
<dbReference type="PANTHER" id="PTHR34989:SF1">
    <property type="entry name" value="PROTEIN HDED"/>
    <property type="match status" value="1"/>
</dbReference>